<evidence type="ECO:0000256" key="5">
    <source>
        <dbReference type="ARBA" id="ARBA00022664"/>
    </source>
</evidence>
<dbReference type="FunFam" id="3.30.40.10:FF:000027">
    <property type="entry name" value="Pre-mRNA-processing factor 19, putative"/>
    <property type="match status" value="1"/>
</dbReference>
<dbReference type="Pfam" id="PF08606">
    <property type="entry name" value="Prp19"/>
    <property type="match status" value="1"/>
</dbReference>
<dbReference type="Gene3D" id="3.30.40.10">
    <property type="entry name" value="Zinc/RING finger domain, C3HC4 (zinc finger)"/>
    <property type="match status" value="1"/>
</dbReference>
<evidence type="ECO:0000256" key="3">
    <source>
        <dbReference type="ARBA" id="ARBA00006388"/>
    </source>
</evidence>
<proteinExistence type="inferred from homology"/>
<dbReference type="InterPro" id="IPR055340">
    <property type="entry name" value="RING-Ubox_PRP19"/>
</dbReference>
<keyword evidence="5 15" id="KW-0507">mRNA processing</keyword>
<sequence>MFCAISGEPPKVPVVSRKSGLVYEERLIKEYISRNGKDPVTDEELSEDDLVEVKANPKTAAPRPPNHSSVPSLLASLQNEYDGVMFEMFELKKAYDNVRQELAHALYANDAANRVVARLMWERDEARSALANIKGTLGAGVGTAGTAEDAEMVDGAGARNGAEAGLSETVVAKIDSTHQRLSSQRMARRKRKAAIPGYAIAGDVKAFGQSSVLSSMHSTKPPGVSALDISIDGKYLLTGGNDKQVQILDRTTEKTVATLKGHSKKITRVAFAYGAPFDDDDIFGPPLAQSKAGAPKWAISASEDNTVRVWSLQGEGAKVSYALAHTLTGYSAAVTGLSVHPCGDIVASASKDGTWAVHDLTTGARLLHVEAPVGESAEEAEGGYSYASFAFHPDGLLAASGTEGGAIRIWDLKTATKVSTFRLGSSPDGPAGLLAFSENGFNLAAASPGSKSVQIYDLRKQAVSGTISLDEEGDFVKAIAYDPSAAFLAVAGSDVRVYANKTWELLIKLEDNAAEVADVVWDRTDGAVITAGLDRSVRRFAVVATADQ</sequence>
<dbReference type="GO" id="GO:0006281">
    <property type="term" value="P:DNA repair"/>
    <property type="evidence" value="ECO:0007669"/>
    <property type="project" value="UniProtKB-KW"/>
</dbReference>
<keyword evidence="9 15" id="KW-0227">DNA damage</keyword>
<keyword evidence="8" id="KW-0677">Repeat</keyword>
<dbReference type="Gene3D" id="2.130.10.10">
    <property type="entry name" value="YVTN repeat-like/Quinoprotein amine dehydrogenase"/>
    <property type="match status" value="1"/>
</dbReference>
<dbReference type="Proteomes" id="UP000245768">
    <property type="component" value="Unassembled WGS sequence"/>
</dbReference>
<dbReference type="PANTHER" id="PTHR43995">
    <property type="entry name" value="PRE-MRNA-PROCESSING FACTOR 19"/>
    <property type="match status" value="1"/>
</dbReference>
<name>A0A316YXU6_9BASI</name>
<keyword evidence="12 15" id="KW-0234">DNA repair</keyword>
<evidence type="ECO:0000256" key="2">
    <source>
        <dbReference type="ARBA" id="ARBA00004906"/>
    </source>
</evidence>
<dbReference type="InterPro" id="IPR003613">
    <property type="entry name" value="Ubox_domain"/>
</dbReference>
<dbReference type="GO" id="GO:0000974">
    <property type="term" value="C:Prp19 complex"/>
    <property type="evidence" value="ECO:0007669"/>
    <property type="project" value="UniProtKB-UniRule"/>
</dbReference>
<evidence type="ECO:0000256" key="14">
    <source>
        <dbReference type="PROSITE-ProRule" id="PRU00221"/>
    </source>
</evidence>
<dbReference type="PANTHER" id="PTHR43995:SF1">
    <property type="entry name" value="PRE-MRNA-PROCESSING FACTOR 19"/>
    <property type="match status" value="1"/>
</dbReference>
<dbReference type="GO" id="GO:0071006">
    <property type="term" value="C:U2-type catalytic step 1 spliceosome"/>
    <property type="evidence" value="ECO:0007669"/>
    <property type="project" value="TreeGrafter"/>
</dbReference>
<dbReference type="FunCoup" id="A0A316YXU6">
    <property type="interactions" value="603"/>
</dbReference>
<dbReference type="GeneID" id="37042574"/>
<evidence type="ECO:0000259" key="16">
    <source>
        <dbReference type="PROSITE" id="PS51698"/>
    </source>
</evidence>
<evidence type="ECO:0000256" key="11">
    <source>
        <dbReference type="ARBA" id="ARBA00023187"/>
    </source>
</evidence>
<dbReference type="InParanoid" id="A0A316YXU6"/>
<evidence type="ECO:0000313" key="18">
    <source>
        <dbReference type="Proteomes" id="UP000245768"/>
    </source>
</evidence>
<feature type="repeat" description="WD" evidence="14">
    <location>
        <begin position="327"/>
        <end position="368"/>
    </location>
</feature>
<dbReference type="PROSITE" id="PS50082">
    <property type="entry name" value="WD_REPEATS_2"/>
    <property type="match status" value="2"/>
</dbReference>
<dbReference type="InterPro" id="IPR015943">
    <property type="entry name" value="WD40/YVTN_repeat-like_dom_sf"/>
</dbReference>
<dbReference type="GO" id="GO:0061630">
    <property type="term" value="F:ubiquitin protein ligase activity"/>
    <property type="evidence" value="ECO:0007669"/>
    <property type="project" value="UniProtKB-UniRule"/>
</dbReference>
<dbReference type="InterPro" id="IPR038959">
    <property type="entry name" value="Prp19"/>
</dbReference>
<dbReference type="PROSITE" id="PS51698">
    <property type="entry name" value="U_BOX"/>
    <property type="match status" value="1"/>
</dbReference>
<dbReference type="STRING" id="215250.A0A316YXU6"/>
<dbReference type="EC" id="2.3.2.27" evidence="15"/>
<dbReference type="InterPro" id="IPR036322">
    <property type="entry name" value="WD40_repeat_dom_sf"/>
</dbReference>
<dbReference type="UniPathway" id="UPA00143"/>
<keyword evidence="7 15" id="KW-0747">Spliceosome</keyword>
<comment type="subunit">
    <text evidence="15">Homotetramer.</text>
</comment>
<feature type="repeat" description="WD" evidence="14">
    <location>
        <begin position="388"/>
        <end position="420"/>
    </location>
</feature>
<dbReference type="CDD" id="cd16656">
    <property type="entry name" value="RING-Ubox_PRP19"/>
    <property type="match status" value="1"/>
</dbReference>
<keyword evidence="13 15" id="KW-0539">Nucleus</keyword>
<dbReference type="InterPro" id="IPR001680">
    <property type="entry name" value="WD40_rpt"/>
</dbReference>
<dbReference type="SMART" id="SM00320">
    <property type="entry name" value="WD40"/>
    <property type="match status" value="7"/>
</dbReference>
<dbReference type="InterPro" id="IPR013915">
    <property type="entry name" value="Prp19_cc"/>
</dbReference>
<keyword evidence="4 14" id="KW-0853">WD repeat</keyword>
<evidence type="ECO:0000313" key="17">
    <source>
        <dbReference type="EMBL" id="PWN93876.1"/>
    </source>
</evidence>
<evidence type="ECO:0000256" key="12">
    <source>
        <dbReference type="ARBA" id="ARBA00023204"/>
    </source>
</evidence>
<comment type="subcellular location">
    <subcellularLocation>
        <location evidence="1 15">Nucleus</location>
    </subcellularLocation>
</comment>
<keyword evidence="10 15" id="KW-0833">Ubl conjugation pathway</keyword>
<comment type="function">
    <text evidence="15">Ubiquitin-protein ligase which is mainly involved pre-mRNA splicing and DNA repair. Required for pre-mRNA splicing as component of the spliceosome.</text>
</comment>
<comment type="similarity">
    <text evidence="3 15">Belongs to the WD repeat PRP19 family.</text>
</comment>
<comment type="pathway">
    <text evidence="2 15">Protein modification; protein ubiquitination.</text>
</comment>
<evidence type="ECO:0000256" key="10">
    <source>
        <dbReference type="ARBA" id="ARBA00022786"/>
    </source>
</evidence>
<evidence type="ECO:0000256" key="6">
    <source>
        <dbReference type="ARBA" id="ARBA00022679"/>
    </source>
</evidence>
<dbReference type="GO" id="GO:0005737">
    <property type="term" value="C:cytoplasm"/>
    <property type="evidence" value="ECO:0007669"/>
    <property type="project" value="TreeGrafter"/>
</dbReference>
<evidence type="ECO:0000256" key="4">
    <source>
        <dbReference type="ARBA" id="ARBA00022574"/>
    </source>
</evidence>
<comment type="catalytic activity">
    <reaction evidence="15">
        <text>S-ubiquitinyl-[E2 ubiquitin-conjugating enzyme]-L-cysteine + [acceptor protein]-L-lysine = [E2 ubiquitin-conjugating enzyme]-L-cysteine + N(6)-ubiquitinyl-[acceptor protein]-L-lysine.</text>
        <dbReference type="EC" id="2.3.2.27"/>
    </reaction>
</comment>
<evidence type="ECO:0000256" key="15">
    <source>
        <dbReference type="RuleBase" id="RU367101"/>
    </source>
</evidence>
<protein>
    <recommendedName>
        <fullName evidence="15">Pre-mRNA-processing factor 19</fullName>
        <ecNumber evidence="15">2.3.2.27</ecNumber>
    </recommendedName>
</protein>
<keyword evidence="11 15" id="KW-0508">mRNA splicing</keyword>
<evidence type="ECO:0000256" key="7">
    <source>
        <dbReference type="ARBA" id="ARBA00022728"/>
    </source>
</evidence>
<organism evidence="17 18">
    <name type="scientific">Acaromyces ingoldii</name>
    <dbReference type="NCBI Taxonomy" id="215250"/>
    <lineage>
        <taxon>Eukaryota</taxon>
        <taxon>Fungi</taxon>
        <taxon>Dikarya</taxon>
        <taxon>Basidiomycota</taxon>
        <taxon>Ustilaginomycotina</taxon>
        <taxon>Exobasidiomycetes</taxon>
        <taxon>Exobasidiales</taxon>
        <taxon>Cryptobasidiaceae</taxon>
        <taxon>Acaromyces</taxon>
    </lineage>
</organism>
<dbReference type="EMBL" id="KZ819634">
    <property type="protein sequence ID" value="PWN93876.1"/>
    <property type="molecule type" value="Genomic_DNA"/>
</dbReference>
<keyword evidence="18" id="KW-1185">Reference proteome</keyword>
<dbReference type="GO" id="GO:0070534">
    <property type="term" value="P:protein K63-linked ubiquitination"/>
    <property type="evidence" value="ECO:0007669"/>
    <property type="project" value="UniProtKB-UniRule"/>
</dbReference>
<accession>A0A316YXU6</accession>
<feature type="domain" description="U-box" evidence="16">
    <location>
        <begin position="1"/>
        <end position="75"/>
    </location>
</feature>
<dbReference type="CDD" id="cd00200">
    <property type="entry name" value="WD40"/>
    <property type="match status" value="1"/>
</dbReference>
<dbReference type="InterPro" id="IPR013083">
    <property type="entry name" value="Znf_RING/FYVE/PHD"/>
</dbReference>
<dbReference type="SUPFAM" id="SSF57850">
    <property type="entry name" value="RING/U-box"/>
    <property type="match status" value="1"/>
</dbReference>
<keyword evidence="6 15" id="KW-0808">Transferase</keyword>
<evidence type="ECO:0000256" key="9">
    <source>
        <dbReference type="ARBA" id="ARBA00022763"/>
    </source>
</evidence>
<dbReference type="SMART" id="SM00504">
    <property type="entry name" value="Ubox"/>
    <property type="match status" value="1"/>
</dbReference>
<dbReference type="AlphaFoldDB" id="A0A316YXU6"/>
<dbReference type="OrthoDB" id="687049at2759"/>
<dbReference type="Pfam" id="PF00400">
    <property type="entry name" value="WD40"/>
    <property type="match status" value="4"/>
</dbReference>
<reference evidence="17 18" key="1">
    <citation type="journal article" date="2018" name="Mol. Biol. Evol.">
        <title>Broad Genomic Sampling Reveals a Smut Pathogenic Ancestry of the Fungal Clade Ustilaginomycotina.</title>
        <authorList>
            <person name="Kijpornyongpan T."/>
            <person name="Mondo S.J."/>
            <person name="Barry K."/>
            <person name="Sandor L."/>
            <person name="Lee J."/>
            <person name="Lipzen A."/>
            <person name="Pangilinan J."/>
            <person name="LaButti K."/>
            <person name="Hainaut M."/>
            <person name="Henrissat B."/>
            <person name="Grigoriev I.V."/>
            <person name="Spatafora J.W."/>
            <person name="Aime M.C."/>
        </authorList>
    </citation>
    <scope>NUCLEOTIDE SEQUENCE [LARGE SCALE GENOMIC DNA]</scope>
    <source>
        <strain evidence="17 18">MCA 4198</strain>
    </source>
</reference>
<evidence type="ECO:0000256" key="8">
    <source>
        <dbReference type="ARBA" id="ARBA00022737"/>
    </source>
</evidence>
<evidence type="ECO:0000256" key="13">
    <source>
        <dbReference type="ARBA" id="ARBA00023242"/>
    </source>
</evidence>
<dbReference type="RefSeq" id="XP_025381074.1">
    <property type="nucleotide sequence ID" value="XM_025520658.1"/>
</dbReference>
<gene>
    <name evidence="17" type="ORF">FA10DRAFT_264469</name>
</gene>
<evidence type="ECO:0000256" key="1">
    <source>
        <dbReference type="ARBA" id="ARBA00004123"/>
    </source>
</evidence>
<dbReference type="SUPFAM" id="SSF50978">
    <property type="entry name" value="WD40 repeat-like"/>
    <property type="match status" value="1"/>
</dbReference>
<dbReference type="GO" id="GO:0000398">
    <property type="term" value="P:mRNA splicing, via spliceosome"/>
    <property type="evidence" value="ECO:0007669"/>
    <property type="project" value="InterPro"/>
</dbReference>